<evidence type="ECO:0000313" key="2">
    <source>
        <dbReference type="Proteomes" id="UP001341281"/>
    </source>
</evidence>
<dbReference type="EMBL" id="CP144745">
    <property type="protein sequence ID" value="WVZ51887.1"/>
    <property type="molecule type" value="Genomic_DNA"/>
</dbReference>
<reference evidence="1 2" key="1">
    <citation type="submission" date="2024-02" db="EMBL/GenBank/DDBJ databases">
        <title>High-quality chromosome-scale genome assembly of Pensacola bahiagrass (Paspalum notatum Flugge var. saurae).</title>
        <authorList>
            <person name="Vega J.M."/>
            <person name="Podio M."/>
            <person name="Orjuela J."/>
            <person name="Siena L.A."/>
            <person name="Pessino S.C."/>
            <person name="Combes M.C."/>
            <person name="Mariac C."/>
            <person name="Albertini E."/>
            <person name="Pupilli F."/>
            <person name="Ortiz J.P.A."/>
            <person name="Leblanc O."/>
        </authorList>
    </citation>
    <scope>NUCLEOTIDE SEQUENCE [LARGE SCALE GENOMIC DNA]</scope>
    <source>
        <strain evidence="1">R1</strain>
        <tissue evidence="1">Leaf</tissue>
    </source>
</reference>
<sequence length="299" mass="34432">AQLQQTVMIQFIVKLKTKKRAKASGHSDQLRPLPRRGCPMRRSAPRGAQRCSHNTVILDTLCILRCGYSKVVEGGEAYCMVLLGGSICFCSLSSHPQDGLVYSTTIYPCSTSSRSSYFRCFCWFAFPLPLYQICVATSYQFYDGCFYCIWPSAALISPYLLLRSVRAIILNAEVRRLPPNGSPWMQKMTTCSLRLHLQWSSVKWLSHFYHNFVCIGLYKTIHLNSTYHILCVYQVTCQSNELSLMVVVVQTSKYLLTLAKVEDRWGYDKRDLLTLKVHWFQQRVPIKLTYGVYQVSPWR</sequence>
<evidence type="ECO:0000313" key="1">
    <source>
        <dbReference type="EMBL" id="WVZ51887.1"/>
    </source>
</evidence>
<dbReference type="AlphaFoldDB" id="A0AAQ3SHV8"/>
<keyword evidence="2" id="KW-1185">Reference proteome</keyword>
<protein>
    <submittedName>
        <fullName evidence="1">Uncharacterized protein</fullName>
    </submittedName>
</protein>
<organism evidence="1 2">
    <name type="scientific">Paspalum notatum var. saurae</name>
    <dbReference type="NCBI Taxonomy" id="547442"/>
    <lineage>
        <taxon>Eukaryota</taxon>
        <taxon>Viridiplantae</taxon>
        <taxon>Streptophyta</taxon>
        <taxon>Embryophyta</taxon>
        <taxon>Tracheophyta</taxon>
        <taxon>Spermatophyta</taxon>
        <taxon>Magnoliopsida</taxon>
        <taxon>Liliopsida</taxon>
        <taxon>Poales</taxon>
        <taxon>Poaceae</taxon>
        <taxon>PACMAD clade</taxon>
        <taxon>Panicoideae</taxon>
        <taxon>Andropogonodae</taxon>
        <taxon>Paspaleae</taxon>
        <taxon>Paspalinae</taxon>
        <taxon>Paspalum</taxon>
    </lineage>
</organism>
<feature type="non-terminal residue" evidence="1">
    <location>
        <position position="1"/>
    </location>
</feature>
<accession>A0AAQ3SHV8</accession>
<dbReference type="Proteomes" id="UP001341281">
    <property type="component" value="Chromosome 01"/>
</dbReference>
<gene>
    <name evidence="1" type="ORF">U9M48_002987</name>
</gene>
<name>A0AAQ3SHV8_PASNO</name>
<proteinExistence type="predicted"/>